<evidence type="ECO:0000256" key="3">
    <source>
        <dbReference type="ARBA" id="ARBA00004744"/>
    </source>
</evidence>
<keyword evidence="9 11" id="KW-0560">Oxidoreductase</keyword>
<dbReference type="Pfam" id="PF01593">
    <property type="entry name" value="Amino_oxidase"/>
    <property type="match status" value="1"/>
</dbReference>
<comment type="subcellular location">
    <subcellularLocation>
        <location evidence="11">Cytoplasm</location>
    </subcellularLocation>
</comment>
<dbReference type="NCBIfam" id="NF008845">
    <property type="entry name" value="PRK11883.1-5"/>
    <property type="match status" value="1"/>
</dbReference>
<feature type="domain" description="Amine oxidase" evidence="12">
    <location>
        <begin position="13"/>
        <end position="464"/>
    </location>
</feature>
<reference evidence="13 14" key="1">
    <citation type="submission" date="2016-04" db="EMBL/GenBank/DDBJ databases">
        <title>Draft genome sequence of Aeribacillus pallidus 8m3 from petroleum reservoir.</title>
        <authorList>
            <person name="Poltaraus A.B."/>
            <person name="Nazina T.N."/>
            <person name="Tourova T.P."/>
            <person name="Malakho S.M."/>
            <person name="Korshunova A.V."/>
            <person name="Sokolova D.S."/>
        </authorList>
    </citation>
    <scope>NUCLEOTIDE SEQUENCE [LARGE SCALE GENOMIC DNA]</scope>
    <source>
        <strain evidence="13 14">8m3</strain>
    </source>
</reference>
<accession>A0A165YGX8</accession>
<dbReference type="RefSeq" id="WP_063387322.1">
    <property type="nucleotide sequence ID" value="NZ_LVHY01000096.1"/>
</dbReference>
<evidence type="ECO:0000256" key="11">
    <source>
        <dbReference type="RuleBase" id="RU364052"/>
    </source>
</evidence>
<name>A0A165YGX8_9BACI</name>
<gene>
    <name evidence="13" type="ORF">AZI98_05735</name>
</gene>
<keyword evidence="10 11" id="KW-0350">Heme biosynthesis</keyword>
<comment type="pathway">
    <text evidence="3 11">Porphyrin-containing compound metabolism; protoheme biosynthesis.</text>
</comment>
<evidence type="ECO:0000259" key="12">
    <source>
        <dbReference type="Pfam" id="PF01593"/>
    </source>
</evidence>
<evidence type="ECO:0000256" key="9">
    <source>
        <dbReference type="ARBA" id="ARBA00023002"/>
    </source>
</evidence>
<dbReference type="InterPro" id="IPR004572">
    <property type="entry name" value="Protoporphyrinogen_oxidase"/>
</dbReference>
<dbReference type="SUPFAM" id="SSF54373">
    <property type="entry name" value="FAD-linked reductases, C-terminal domain"/>
    <property type="match status" value="1"/>
</dbReference>
<dbReference type="Gene3D" id="1.10.3110.10">
    <property type="entry name" value="protoporphyrinogen ix oxidase, domain 3"/>
    <property type="match status" value="1"/>
</dbReference>
<dbReference type="EMBL" id="LWBR01000013">
    <property type="protein sequence ID" value="KZN97065.1"/>
    <property type="molecule type" value="Genomic_DNA"/>
</dbReference>
<dbReference type="EC" id="1.3.3.15" evidence="5 11"/>
<dbReference type="GeneID" id="301127166"/>
<dbReference type="GO" id="GO:0006783">
    <property type="term" value="P:heme biosynthetic process"/>
    <property type="evidence" value="ECO:0007669"/>
    <property type="project" value="UniProtKB-UniRule"/>
</dbReference>
<evidence type="ECO:0000256" key="5">
    <source>
        <dbReference type="ARBA" id="ARBA00012402"/>
    </source>
</evidence>
<keyword evidence="11" id="KW-0963">Cytoplasm</keyword>
<evidence type="ECO:0000256" key="8">
    <source>
        <dbReference type="ARBA" id="ARBA00022827"/>
    </source>
</evidence>
<dbReference type="InterPro" id="IPR002937">
    <property type="entry name" value="Amino_oxidase"/>
</dbReference>
<comment type="cofactor">
    <cofactor evidence="2 11">
        <name>FAD</name>
        <dbReference type="ChEBI" id="CHEBI:57692"/>
    </cofactor>
</comment>
<dbReference type="GO" id="GO:0005737">
    <property type="term" value="C:cytoplasm"/>
    <property type="evidence" value="ECO:0007669"/>
    <property type="project" value="UniProtKB-SubCell"/>
</dbReference>
<dbReference type="Gene3D" id="3.90.660.20">
    <property type="entry name" value="Protoporphyrinogen oxidase, mitochondrial, domain 2"/>
    <property type="match status" value="1"/>
</dbReference>
<evidence type="ECO:0000256" key="4">
    <source>
        <dbReference type="ARBA" id="ARBA00008310"/>
    </source>
</evidence>
<accession>A0A163ZV42</accession>
<sequence length="472" mass="51655">MGRKKVAIVGGGITGLSVAFYLQSEIKKNHLPIDVVLIEAKPRLGGKIETIKRDGFIIERGPDSFLERKKSATQLAKDVGLGDYLVNNDVGQSFVLVGDKLHPIPKGAVMGVPTNIASFATSGLFSLTGKLRASFDLFLPKKKVDGDQSLGGFFGRRLGSEVVENLIEPLLSGIYAGDIYNLSLLAIFPHFYEIEQKHRSLILGMAKQAQKSKQKQQQEQHKGIFQTVSTGLQSIVEAIERQLDHTVVKKGIKVSEIKKEDDLYHLELSDGTVDKADAIVITAQHDAIPSMFPNEQQTLAYFKKMPSTSVATVAMAYPEEAVQLPADGTGFVVSRNSGYTITACTWTNKKWPHTAPKGKTLLRAYVGKAGDEAVVDQPDDVIIQTVLDDLNRLMPVKGEPIFSIVTRLKEAMPQYIVGHLDNIRNIKSIMGQKYPGIYLTGASFEGLGIPDCIDQGKKAVKDVLQFLHLGQA</sequence>
<dbReference type="GO" id="GO:0004729">
    <property type="term" value="F:oxygen-dependent protoporphyrinogen oxidase activity"/>
    <property type="evidence" value="ECO:0007669"/>
    <property type="project" value="UniProtKB-UniRule"/>
</dbReference>
<keyword evidence="14" id="KW-1185">Reference proteome</keyword>
<dbReference type="SUPFAM" id="SSF51905">
    <property type="entry name" value="FAD/NAD(P)-binding domain"/>
    <property type="match status" value="1"/>
</dbReference>
<dbReference type="AlphaFoldDB" id="A0A165YGX8"/>
<keyword evidence="8 11" id="KW-0274">FAD</keyword>
<evidence type="ECO:0000256" key="7">
    <source>
        <dbReference type="ARBA" id="ARBA00022630"/>
    </source>
</evidence>
<evidence type="ECO:0000313" key="13">
    <source>
        <dbReference type="EMBL" id="KZN97065.1"/>
    </source>
</evidence>
<dbReference type="InterPro" id="IPR036188">
    <property type="entry name" value="FAD/NAD-bd_sf"/>
</dbReference>
<evidence type="ECO:0000313" key="14">
    <source>
        <dbReference type="Proteomes" id="UP000076476"/>
    </source>
</evidence>
<keyword evidence="7 11" id="KW-0285">Flavoprotein</keyword>
<evidence type="ECO:0000256" key="10">
    <source>
        <dbReference type="ARBA" id="ARBA00023133"/>
    </source>
</evidence>
<dbReference type="InterPro" id="IPR050464">
    <property type="entry name" value="Zeta_carotene_desat/Oxidored"/>
</dbReference>
<dbReference type="PANTHER" id="PTHR42923:SF3">
    <property type="entry name" value="PROTOPORPHYRINOGEN OXIDASE"/>
    <property type="match status" value="1"/>
</dbReference>
<dbReference type="Gene3D" id="3.50.50.60">
    <property type="entry name" value="FAD/NAD(P)-binding domain"/>
    <property type="match status" value="1"/>
</dbReference>
<proteinExistence type="inferred from homology"/>
<evidence type="ECO:0000256" key="6">
    <source>
        <dbReference type="ARBA" id="ARBA00019046"/>
    </source>
</evidence>
<dbReference type="NCBIfam" id="TIGR00562">
    <property type="entry name" value="proto_IX_ox"/>
    <property type="match status" value="1"/>
</dbReference>
<comment type="caution">
    <text evidence="13">The sequence shown here is derived from an EMBL/GenBank/DDBJ whole genome shotgun (WGS) entry which is preliminary data.</text>
</comment>
<evidence type="ECO:0000256" key="1">
    <source>
        <dbReference type="ARBA" id="ARBA00001755"/>
    </source>
</evidence>
<comment type="similarity">
    <text evidence="4 11">Belongs to the protoporphyrinogen/coproporphyrinogen oxidase family. Coproporphyrinogen III oxidase subfamily.</text>
</comment>
<dbReference type="PANTHER" id="PTHR42923">
    <property type="entry name" value="PROTOPORPHYRINOGEN OXIDASE"/>
    <property type="match status" value="1"/>
</dbReference>
<comment type="function">
    <text evidence="11">Involved in coproporphyrin-dependent heme b biosynthesis. Catalyzes the oxidation of coproporphyrinogen III to coproporphyrin III.</text>
</comment>
<dbReference type="OrthoDB" id="9805195at2"/>
<organism evidence="13 14">
    <name type="scientific">Aeribacillus pallidus</name>
    <dbReference type="NCBI Taxonomy" id="33936"/>
    <lineage>
        <taxon>Bacteria</taxon>
        <taxon>Bacillati</taxon>
        <taxon>Bacillota</taxon>
        <taxon>Bacilli</taxon>
        <taxon>Bacillales</taxon>
        <taxon>Bacillaceae</taxon>
        <taxon>Aeribacillus</taxon>
    </lineage>
</organism>
<comment type="catalytic activity">
    <reaction evidence="1">
        <text>coproporphyrinogen III + 3 O2 = coproporphyrin III + 3 H2O2</text>
        <dbReference type="Rhea" id="RHEA:43436"/>
        <dbReference type="ChEBI" id="CHEBI:15379"/>
        <dbReference type="ChEBI" id="CHEBI:16240"/>
        <dbReference type="ChEBI" id="CHEBI:57309"/>
        <dbReference type="ChEBI" id="CHEBI:131725"/>
        <dbReference type="EC" id="1.3.3.15"/>
    </reaction>
    <physiologicalReaction direction="left-to-right" evidence="1">
        <dbReference type="Rhea" id="RHEA:43437"/>
    </physiologicalReaction>
</comment>
<evidence type="ECO:0000256" key="2">
    <source>
        <dbReference type="ARBA" id="ARBA00001974"/>
    </source>
</evidence>
<dbReference type="UniPathway" id="UPA00252"/>
<protein>
    <recommendedName>
        <fullName evidence="6 11">Coproporphyrinogen III oxidase</fullName>
        <ecNumber evidence="5 11">1.3.3.15</ecNumber>
    </recommendedName>
</protein>
<dbReference type="STRING" id="33936.AZI98_05735"/>
<dbReference type="Proteomes" id="UP000076476">
    <property type="component" value="Unassembled WGS sequence"/>
</dbReference>